<reference evidence="4" key="1">
    <citation type="submission" date="2022-02" db="EMBL/GenBank/DDBJ databases">
        <authorList>
            <person name="Lee M."/>
            <person name="Kim S.-J."/>
            <person name="Jung M.-Y."/>
        </authorList>
    </citation>
    <scope>NUCLEOTIDE SEQUENCE</scope>
    <source>
        <strain evidence="4">JHP9</strain>
    </source>
</reference>
<keyword evidence="4" id="KW-0012">Acyltransferase</keyword>
<dbReference type="RefSeq" id="WP_249737533.1">
    <property type="nucleotide sequence ID" value="NZ_JAKNCJ010000003.1"/>
</dbReference>
<dbReference type="EC" id="2.3.1.-" evidence="4"/>
<dbReference type="GO" id="GO:0016746">
    <property type="term" value="F:acyltransferase activity"/>
    <property type="evidence" value="ECO:0007669"/>
    <property type="project" value="UniProtKB-KW"/>
</dbReference>
<name>A0ABT0R0P8_9MICO</name>
<evidence type="ECO:0000256" key="1">
    <source>
        <dbReference type="PROSITE-ProRule" id="PRU00409"/>
    </source>
</evidence>
<dbReference type="InterPro" id="IPR016181">
    <property type="entry name" value="Acyl_CoA_acyltransferase"/>
</dbReference>
<dbReference type="Pfam" id="PF13607">
    <property type="entry name" value="Succ_CoA_lig"/>
    <property type="match status" value="1"/>
</dbReference>
<dbReference type="PROSITE" id="PS50975">
    <property type="entry name" value="ATP_GRASP"/>
    <property type="match status" value="1"/>
</dbReference>
<dbReference type="Proteomes" id="UP001203761">
    <property type="component" value="Unassembled WGS sequence"/>
</dbReference>
<dbReference type="InterPro" id="IPR000182">
    <property type="entry name" value="GNAT_dom"/>
</dbReference>
<dbReference type="InterPro" id="IPR011761">
    <property type="entry name" value="ATP-grasp"/>
</dbReference>
<dbReference type="Gene3D" id="3.40.50.720">
    <property type="entry name" value="NAD(P)-binding Rossmann-like Domain"/>
    <property type="match status" value="1"/>
</dbReference>
<keyword evidence="1" id="KW-0067">ATP-binding</keyword>
<dbReference type="InterPro" id="IPR003781">
    <property type="entry name" value="CoA-bd"/>
</dbReference>
<feature type="domain" description="N-acetyltransferase" evidence="3">
    <location>
        <begin position="60"/>
        <end position="210"/>
    </location>
</feature>
<dbReference type="EMBL" id="JAKNCJ010000003">
    <property type="protein sequence ID" value="MCL6423456.1"/>
    <property type="molecule type" value="Genomic_DNA"/>
</dbReference>
<accession>A0ABT0R0P8</accession>
<gene>
    <name evidence="4" type="ORF">Bequi_08655</name>
</gene>
<dbReference type="InterPro" id="IPR036291">
    <property type="entry name" value="NAD(P)-bd_dom_sf"/>
</dbReference>
<dbReference type="Gene3D" id="3.40.50.261">
    <property type="entry name" value="Succinyl-CoA synthetase domains"/>
    <property type="match status" value="1"/>
</dbReference>
<evidence type="ECO:0000313" key="4">
    <source>
        <dbReference type="EMBL" id="MCL6423456.1"/>
    </source>
</evidence>
<dbReference type="InterPro" id="IPR013815">
    <property type="entry name" value="ATP_grasp_subdomain_1"/>
</dbReference>
<sequence length="931" mass="98130">MGARRDGAETPRPRVADLIRAARPARAGAEVGDGARTPAQHAGYPAHWEADIALRDGSAVHLRPILPSDAERLQAFHEAQSERSRYFRFFAPMPSLSPRDLERFTVVDHRDRAALVVLAADDIIAVGRYDRASATEAEVAFNVSDSHQGMGIGSILLEHLVAAARENGIRTFLADVLPQNASMLGVFTDAGFDVSRTLDDGVVTVSFDIDPTARYREVMAEREHRVEARAMEKLLHPSAIALIGVSTRTDSMGGRFLRHLQDARYPGGISIVSPDALEIGGTVTVPSIRELPPGIDLAVIALSSPEACLEAVGECGRAGVRSVLIPTEGFASALSGPGTGGRGGAPALQRRLVARARRYGMRVLGPGSFGFLRTGEDPLNVSLSPRLPRPGSVAIAGQSAALSAMLLAGVDARGIGVREFVAVGNRADVSLNDTLQHWAGDDAVSVVALALESMGNPRKFTRLARRITRSAPLVVLRPPSLGNTAPPGHDVRASTLPRAALDQVLASSGVVTTRNVEHLMDVVEAIERQGVPSGGRVGLLSNTPALGEALRGAADAAGLEVVQDDRRIPLGTDDRLVRRAFTSMAALGEVDLVIAAILDPLTGDIARSLRELARIAAGSGVRLVACVVTDHSRFSRMREEVRSDPGLPPVHSSPAGAVRAAAGMVAAIRPAAGEEPAAAQREGIDVEAARSLVRAALGEREGPVLLSEEDTDRLLRAYGLALLPSRPVAGLEDALAAAEEIGYPLALKSTDPALRHRADLGGVRLDIAGPESLRRALAAMREALHYSPAGFAIQAMAPPGVPVVVRTQEDASLGPVVSFSLAGDATDLLGDIAYAIPPLSEQEARRLIRTPRSAVKLRGTGALPPADTAALEDLLVRTALMAEDLPEIQQLDLHPVLVGQRGCTVIGARVTLAHAPNRTDCLRRQLGGSEL</sequence>
<dbReference type="SMART" id="SM00881">
    <property type="entry name" value="CoA_binding"/>
    <property type="match status" value="1"/>
</dbReference>
<evidence type="ECO:0000313" key="5">
    <source>
        <dbReference type="Proteomes" id="UP001203761"/>
    </source>
</evidence>
<dbReference type="SUPFAM" id="SSF56059">
    <property type="entry name" value="Glutathione synthetase ATP-binding domain-like"/>
    <property type="match status" value="1"/>
</dbReference>
<dbReference type="Pfam" id="PF13380">
    <property type="entry name" value="CoA_binding_2"/>
    <property type="match status" value="1"/>
</dbReference>
<comment type="caution">
    <text evidence="4">The sequence shown here is derived from an EMBL/GenBank/DDBJ whole genome shotgun (WGS) entry which is preliminary data.</text>
</comment>
<dbReference type="PANTHER" id="PTHR42793">
    <property type="entry name" value="COA BINDING DOMAIN CONTAINING PROTEIN"/>
    <property type="match status" value="1"/>
</dbReference>
<dbReference type="SUPFAM" id="SSF52210">
    <property type="entry name" value="Succinyl-CoA synthetase domains"/>
    <property type="match status" value="2"/>
</dbReference>
<dbReference type="InterPro" id="IPR032875">
    <property type="entry name" value="Succ_CoA_lig_flav_dom"/>
</dbReference>
<dbReference type="Gene3D" id="3.30.1490.20">
    <property type="entry name" value="ATP-grasp fold, A domain"/>
    <property type="match status" value="1"/>
</dbReference>
<proteinExistence type="predicted"/>
<dbReference type="SUPFAM" id="SSF51735">
    <property type="entry name" value="NAD(P)-binding Rossmann-fold domains"/>
    <property type="match status" value="1"/>
</dbReference>
<keyword evidence="1" id="KW-0547">Nucleotide-binding</keyword>
<keyword evidence="5" id="KW-1185">Reference proteome</keyword>
<dbReference type="Pfam" id="PF00583">
    <property type="entry name" value="Acetyltransf_1"/>
    <property type="match status" value="1"/>
</dbReference>
<dbReference type="PROSITE" id="PS51186">
    <property type="entry name" value="GNAT"/>
    <property type="match status" value="1"/>
</dbReference>
<dbReference type="CDD" id="cd04301">
    <property type="entry name" value="NAT_SF"/>
    <property type="match status" value="1"/>
</dbReference>
<dbReference type="PANTHER" id="PTHR42793:SF1">
    <property type="entry name" value="PEPTIDYL-LYSINE N-ACETYLTRANSFERASE PATZ"/>
    <property type="match status" value="1"/>
</dbReference>
<evidence type="ECO:0000259" key="2">
    <source>
        <dbReference type="PROSITE" id="PS50975"/>
    </source>
</evidence>
<dbReference type="SUPFAM" id="SSF55729">
    <property type="entry name" value="Acyl-CoA N-acyltransferases (Nat)"/>
    <property type="match status" value="1"/>
</dbReference>
<keyword evidence="4" id="KW-0808">Transferase</keyword>
<organism evidence="4 5">
    <name type="scientific">Brachybacterium equifaecis</name>
    <dbReference type="NCBI Taxonomy" id="2910770"/>
    <lineage>
        <taxon>Bacteria</taxon>
        <taxon>Bacillati</taxon>
        <taxon>Actinomycetota</taxon>
        <taxon>Actinomycetes</taxon>
        <taxon>Micrococcales</taxon>
        <taxon>Dermabacteraceae</taxon>
        <taxon>Brachybacterium</taxon>
    </lineage>
</organism>
<dbReference type="Gene3D" id="3.40.630.30">
    <property type="match status" value="1"/>
</dbReference>
<evidence type="ECO:0000259" key="3">
    <source>
        <dbReference type="PROSITE" id="PS51186"/>
    </source>
</evidence>
<feature type="domain" description="ATP-grasp" evidence="2">
    <location>
        <begin position="712"/>
        <end position="748"/>
    </location>
</feature>
<dbReference type="Pfam" id="PF13549">
    <property type="entry name" value="ATP-grasp_5"/>
    <property type="match status" value="1"/>
</dbReference>
<protein>
    <submittedName>
        <fullName evidence="4">GNAT family N-acetyltransferase</fullName>
        <ecNumber evidence="4">2.3.1.-</ecNumber>
    </submittedName>
</protein>
<dbReference type="Gene3D" id="3.30.470.20">
    <property type="entry name" value="ATP-grasp fold, B domain"/>
    <property type="match status" value="1"/>
</dbReference>
<dbReference type="InterPro" id="IPR016102">
    <property type="entry name" value="Succinyl-CoA_synth-like"/>
</dbReference>